<keyword evidence="1" id="KW-0472">Membrane</keyword>
<organism evidence="2 3">
    <name type="scientific">Nocardiopsis sinuspersici</name>
    <dbReference type="NCBI Taxonomy" id="501010"/>
    <lineage>
        <taxon>Bacteria</taxon>
        <taxon>Bacillati</taxon>
        <taxon>Actinomycetota</taxon>
        <taxon>Actinomycetes</taxon>
        <taxon>Streptosporangiales</taxon>
        <taxon>Nocardiopsidaceae</taxon>
        <taxon>Nocardiopsis</taxon>
    </lineage>
</organism>
<evidence type="ECO:0000256" key="1">
    <source>
        <dbReference type="SAM" id="Phobius"/>
    </source>
</evidence>
<reference evidence="2 3" key="1">
    <citation type="submission" date="2020-07" db="EMBL/GenBank/DDBJ databases">
        <title>Sequencing the genomes of 1000 actinobacteria strains.</title>
        <authorList>
            <person name="Klenk H.-P."/>
        </authorList>
    </citation>
    <scope>NUCLEOTIDE SEQUENCE [LARGE SCALE GENOMIC DNA]</scope>
    <source>
        <strain evidence="2 3">DSM 45278</strain>
    </source>
</reference>
<sequence>MMEIVIALLFLAKILLALALVFFGSLGVRRGKNYVGDVPDRVGFDPELRRKANKVIIVGGVCAFVLCLPPFLWSFSAALSEEPFPMVGLALLVVYSIVTTSALLYPFERIKKMKNTVNSR</sequence>
<gene>
    <name evidence="2" type="ORF">HNR06_002677</name>
</gene>
<dbReference type="EMBL" id="JACCHL010000001">
    <property type="protein sequence ID" value="NYH53088.1"/>
    <property type="molecule type" value="Genomic_DNA"/>
</dbReference>
<comment type="caution">
    <text evidence="2">The sequence shown here is derived from an EMBL/GenBank/DDBJ whole genome shotgun (WGS) entry which is preliminary data.</text>
</comment>
<keyword evidence="1" id="KW-1133">Transmembrane helix</keyword>
<dbReference type="RefSeq" id="WP_218908713.1">
    <property type="nucleotide sequence ID" value="NZ_JACCHL010000001.1"/>
</dbReference>
<feature type="transmembrane region" description="Helical" evidence="1">
    <location>
        <begin position="55"/>
        <end position="72"/>
    </location>
</feature>
<keyword evidence="1" id="KW-0812">Transmembrane</keyword>
<name>A0A7Z0BIT9_9ACTN</name>
<proteinExistence type="predicted"/>
<feature type="transmembrane region" description="Helical" evidence="1">
    <location>
        <begin position="84"/>
        <end position="105"/>
    </location>
</feature>
<protein>
    <recommendedName>
        <fullName evidence="4">DUF3784 domain-containing protein</fullName>
    </recommendedName>
</protein>
<dbReference type="Proteomes" id="UP000584931">
    <property type="component" value="Unassembled WGS sequence"/>
</dbReference>
<evidence type="ECO:0000313" key="2">
    <source>
        <dbReference type="EMBL" id="NYH53088.1"/>
    </source>
</evidence>
<accession>A0A7Z0BIT9</accession>
<evidence type="ECO:0000313" key="3">
    <source>
        <dbReference type="Proteomes" id="UP000584931"/>
    </source>
</evidence>
<feature type="transmembrane region" description="Helical" evidence="1">
    <location>
        <begin position="6"/>
        <end position="28"/>
    </location>
</feature>
<evidence type="ECO:0008006" key="4">
    <source>
        <dbReference type="Google" id="ProtNLM"/>
    </source>
</evidence>
<dbReference type="AlphaFoldDB" id="A0A7Z0BIT9"/>